<accession>A0A2P6TYW5</accession>
<feature type="compositionally biased region" description="Low complexity" evidence="1">
    <location>
        <begin position="1578"/>
        <end position="1595"/>
    </location>
</feature>
<feature type="domain" description="Cell morphogenesis central region" evidence="3">
    <location>
        <begin position="762"/>
        <end position="1153"/>
    </location>
</feature>
<dbReference type="SUPFAM" id="SSF48371">
    <property type="entry name" value="ARM repeat"/>
    <property type="match status" value="2"/>
</dbReference>
<evidence type="ECO:0000313" key="5">
    <source>
        <dbReference type="Proteomes" id="UP000239899"/>
    </source>
</evidence>
<proteinExistence type="predicted"/>
<feature type="region of interest" description="Disordered" evidence="1">
    <location>
        <begin position="1440"/>
        <end position="1462"/>
    </location>
</feature>
<organism evidence="4 5">
    <name type="scientific">Chlorella sorokiniana</name>
    <name type="common">Freshwater green alga</name>
    <dbReference type="NCBI Taxonomy" id="3076"/>
    <lineage>
        <taxon>Eukaryota</taxon>
        <taxon>Viridiplantae</taxon>
        <taxon>Chlorophyta</taxon>
        <taxon>core chlorophytes</taxon>
        <taxon>Trebouxiophyceae</taxon>
        <taxon>Chlorellales</taxon>
        <taxon>Chlorellaceae</taxon>
        <taxon>Chlorella clade</taxon>
        <taxon>Chlorella</taxon>
    </lineage>
</organism>
<dbReference type="OrthoDB" id="6287725at2759"/>
<feature type="compositionally biased region" description="Low complexity" evidence="1">
    <location>
        <begin position="2253"/>
        <end position="2264"/>
    </location>
</feature>
<comment type="caution">
    <text evidence="4">The sequence shown here is derived from an EMBL/GenBank/DDBJ whole genome shotgun (WGS) entry which is preliminary data.</text>
</comment>
<feature type="region of interest" description="Disordered" evidence="1">
    <location>
        <begin position="2223"/>
        <end position="2272"/>
    </location>
</feature>
<dbReference type="InterPro" id="IPR016024">
    <property type="entry name" value="ARM-type_fold"/>
</dbReference>
<feature type="region of interest" description="Disordered" evidence="1">
    <location>
        <begin position="1578"/>
        <end position="1610"/>
    </location>
</feature>
<feature type="domain" description="Cell morphogenesis central region" evidence="3">
    <location>
        <begin position="1167"/>
        <end position="1794"/>
    </location>
</feature>
<feature type="compositionally biased region" description="Acidic residues" evidence="1">
    <location>
        <begin position="2240"/>
        <end position="2252"/>
    </location>
</feature>
<name>A0A2P6TYW5_CHLSO</name>
<dbReference type="InterPro" id="IPR025614">
    <property type="entry name" value="Cell_morpho_N"/>
</dbReference>
<dbReference type="PANTHER" id="PTHR12295">
    <property type="entry name" value="FURRY-RELATED"/>
    <property type="match status" value="1"/>
</dbReference>
<dbReference type="GO" id="GO:0000902">
    <property type="term" value="P:cell morphogenesis"/>
    <property type="evidence" value="ECO:0007669"/>
    <property type="project" value="InterPro"/>
</dbReference>
<evidence type="ECO:0000259" key="3">
    <source>
        <dbReference type="Pfam" id="PF14228"/>
    </source>
</evidence>
<evidence type="ECO:0000313" key="4">
    <source>
        <dbReference type="EMBL" id="PRW59243.1"/>
    </source>
</evidence>
<dbReference type="PANTHER" id="PTHR12295:SF30">
    <property type="entry name" value="PROTEIN FURRY"/>
    <property type="match status" value="1"/>
</dbReference>
<evidence type="ECO:0000259" key="2">
    <source>
        <dbReference type="Pfam" id="PF14222"/>
    </source>
</evidence>
<protein>
    <submittedName>
        <fullName evidence="4">Cell polarity mor2 isoform X2 isoform B</fullName>
    </submittedName>
</protein>
<dbReference type="STRING" id="3076.A0A2P6TYW5"/>
<dbReference type="GO" id="GO:0030427">
    <property type="term" value="C:site of polarized growth"/>
    <property type="evidence" value="ECO:0007669"/>
    <property type="project" value="TreeGrafter"/>
</dbReference>
<sequence>MAFAASVGEAILLQFQAYSRHALDKEVVGTDAACGKLLDGLEAAAPQAGPSLLEQLFSWRQAMLDELGQRKDMAAQRKQLTIEALFLEAAARVVGAAPAHLTQQKGRDLEDLAFDWLLAGDANLAFPDPKKHKDWVVAAATGLLGALSPLRLSSITQRWMGELSKLIRADSNSPARQQLYDLCHGLRLVRLSADTPAQLEASLEFLRVAHPLNHVAPDKKSRVQQAICDMLAGVLQPLADRGDPSEFGADLDPALRTQFFQQVTKLRTDLLRWATKQSKQVLSGFPVVAALMCVEHHDLLVQSIDGFIDQCHKLLKGRVASMALLCICRVSACFIRRMSPKSDAARMSKWLGRGVKPAVQAMVKGGLPAPEQQELMRQLCAAMAPHLPEFVLGEVLLELLHVDLQAGTNWEAPMAGLMALLTMLAAVPGRLEGQTTEIELPATASALERVGAAGVWVPPDEAIRQLLQLAKQGYNPLAAYGVPHLMPRVAGALGKLMTACHTLYGFSRITSMNKASEAVGRERLGALPVFVMALQCVPFIMPEHWASGAICEDLPGYTIHSEASMRQVSKTVLRRCMRVLPVLRDKLVGAFAAFVVRIQEDQAPVIKDSLDLLLSLLRAWISLAVSEWPPPAAGEAPQPLAAFDSLHRVEGTALVLLCSTDVEVRRLGVELMRTARELHKTLASPPQPSSKRTTMHHAGGEGAPSTASSALPTPGSRSGLPSRAGLPSRRATAAHAGPGGDAAGAAGTAGDSLPATPSGRPRIVYAADVIDRSGAAIVARCYWDFGRWSDLWRYWRPLSEGPPGLEDCMGRTQTLDDHVRWARCVCEVMREMWQRSEPSAWPAHLEIIAKLQALLSLDSNGRQVLPAESKTDHLARAYCMALAAAPLLDASRLGERSLTSRELIRLLVSSVRSGAEVQQATAVLTLGNMHPACHALVLAESSVLAEDYPDRQMQRMQRAIAMPSMPGMGRRAPRRDDVRLAHAHLTRMLANNLPPGSLADNVMVRNKLSEFVIETARFITSTADVSPELQQLRYCLCSVARQCGQQLGQALPAAFPDKTRRSLYDMFSLYCEEAQTPGQFRNDLRRIVNQAKARIKDENTGRIVESDMVDSSEVLEHAAYLGMSAMLVGPLFAPDVRNPQGRVFAWIDRMLAAQPSAARLADWGPPKVVVARSALTNLLQSNPDLAPVFVDRSYAADRRVAAGYFQVLTEVYGQRALPLPEHVGVSLVLHCIVDQRQEVRDAARSLLGMLARRAWGRESRYSEADGAVAPPPPTAEGTVVVGSLANSYATYQLRLSARLAREHHALSDAVAIEVLARQLAAQGAGPDALLSLCPWLEFITIPTQLEGQWSEVLLTSLYNITAQQAERQAYEKLWATLAANRLNIVPSLNFLIDRGLKEDAAGADAGAVAATGKEVVLYLSRVAPKQTIGHLVHEVLQQISQQDPQDEAESASPYAGGAPDATPRILEYHHKRSQPSALQPQLPALHRLSASTMLLSGGSEAGSRPSTPGSTAGGGSGAAGRRMNLFEALLRSQSQAAWAEGGNGNGAGAGGEGSVRGGSGSFGGAAVVPAGMLSKSASMSDAQSSFDSRQNSLSRQGGGGGEGGSAGRRLPLTRPEMALGLLVEVAYEHDEEFRQHLPQLLHVCLMNADSLNPIVRRDSQQLLVYLLNSLSLKHLEAAQSAGAPSSECRDVADVVAQLQARLGQQLWPREQPSLAHPMVPSAAAVALFVQTVTECFVYDTDLRDHWCAEALRWTCGARSRHAASRSHQAFCALRPVLGAQSASAMLAALHKCLAPGRGRHSDASSLDTAVECLCSLRALLAGLLAEPAKALLYPQLLLACVALLNSSVVRVVELAMHLLLQLLAAVDLNDPVVQATMLAMLPLPEDEPGADKENAGGQPLGLAAVLGRRDGGGSCSSGSGGAAADLEAAIWPVGQGLLGGVEEPDEDEEESLGPWLALQQLVVKAFFQPETELLALEVLGALAAQVARCDAAAGRRTQAGAAGAAVAAAAEAAACDAAAMAGGADLFSCLSLADGLLLAAPDGRPPPAPIEAVLGDLEAGVAISLGAALPWLCVHLRDVGPEGVVESFLESTAGACTALGWPDLAAALAALAGMAGAAEEPEQWLPPLCTALCGALFPRYARLVLQRLLEVVQRGAERYQQAAITAMRAIFQVPALDLGPSGWPATDARFAAQLSAHLGGPLSGDVLAAFQAMLRFQGAAAQLPAEQGGGGAEAAAASDKEEEEEGPEEEDALQQQAQQEQQTQQEEEAPLEWPRCMDDLGASNRLCSEALERVMRACPGSAQLLWGSSGGHTASESFLPFLADTL</sequence>
<feature type="compositionally biased region" description="Gly residues" evidence="1">
    <location>
        <begin position="1596"/>
        <end position="1606"/>
    </location>
</feature>
<evidence type="ECO:0000256" key="1">
    <source>
        <dbReference type="SAM" id="MobiDB-lite"/>
    </source>
</evidence>
<dbReference type="InterPro" id="IPR029473">
    <property type="entry name" value="MOR2-PAG1_mid"/>
</dbReference>
<feature type="domain" description="Cell morphogenesis protein N-terminal" evidence="2">
    <location>
        <begin position="76"/>
        <end position="621"/>
    </location>
</feature>
<dbReference type="GO" id="GO:0005938">
    <property type="term" value="C:cell cortex"/>
    <property type="evidence" value="ECO:0007669"/>
    <property type="project" value="TreeGrafter"/>
</dbReference>
<dbReference type="Pfam" id="PF14228">
    <property type="entry name" value="MOR2-PAG1_mid"/>
    <property type="match status" value="2"/>
</dbReference>
<dbReference type="Pfam" id="PF14222">
    <property type="entry name" value="MOR2-PAG1_N"/>
    <property type="match status" value="1"/>
</dbReference>
<reference evidence="4 5" key="1">
    <citation type="journal article" date="2018" name="Plant J.">
        <title>Genome sequences of Chlorella sorokiniana UTEX 1602 and Micractinium conductrix SAG 241.80: implications to maltose excretion by a green alga.</title>
        <authorList>
            <person name="Arriola M.B."/>
            <person name="Velmurugan N."/>
            <person name="Zhang Y."/>
            <person name="Plunkett M.H."/>
            <person name="Hondzo H."/>
            <person name="Barney B.M."/>
        </authorList>
    </citation>
    <scope>NUCLEOTIDE SEQUENCE [LARGE SCALE GENOMIC DNA]</scope>
    <source>
        <strain evidence="5">UTEX 1602</strain>
    </source>
</reference>
<dbReference type="EMBL" id="LHPG02000004">
    <property type="protein sequence ID" value="PRW59243.1"/>
    <property type="molecule type" value="Genomic_DNA"/>
</dbReference>
<feature type="region of interest" description="Disordered" evidence="1">
    <location>
        <begin position="678"/>
        <end position="758"/>
    </location>
</feature>
<feature type="region of interest" description="Disordered" evidence="1">
    <location>
        <begin position="1495"/>
        <end position="1519"/>
    </location>
</feature>
<keyword evidence="5" id="KW-1185">Reference proteome</keyword>
<dbReference type="InterPro" id="IPR039867">
    <property type="entry name" value="Furry/Tao3/Mor2"/>
</dbReference>
<gene>
    <name evidence="4" type="ORF">C2E21_2616</name>
</gene>
<dbReference type="Proteomes" id="UP000239899">
    <property type="component" value="Unassembled WGS sequence"/>
</dbReference>